<evidence type="ECO:0000313" key="2">
    <source>
        <dbReference type="EMBL" id="OOS19553.1"/>
    </source>
</evidence>
<dbReference type="Proteomes" id="UP000191094">
    <property type="component" value="Unassembled WGS sequence"/>
</dbReference>
<dbReference type="EMBL" id="MUYT01000015">
    <property type="protein sequence ID" value="OOS19553.1"/>
    <property type="molecule type" value="Genomic_DNA"/>
</dbReference>
<dbReference type="RefSeq" id="WP_205760128.1">
    <property type="nucleotide sequence ID" value="NZ_MUYT01000015.1"/>
</dbReference>
<evidence type="ECO:0008006" key="4">
    <source>
        <dbReference type="Google" id="ProtNLM"/>
    </source>
</evidence>
<dbReference type="Pfam" id="PF04315">
    <property type="entry name" value="EpmC"/>
    <property type="match status" value="1"/>
</dbReference>
<dbReference type="InterPro" id="IPR007411">
    <property type="entry name" value="EpmC"/>
</dbReference>
<proteinExistence type="predicted"/>
<sequence length="188" mass="21253">MQSFADTDTINTTDTTDTMNTNNPPYTDDDYCAILKQVFEASFNVQIIGGAEEPFYQAPTKNTPAIIYYKANYPRSLLHEMAHYCLAGQKRRQLDDYGYWYAPCGRTAEQQQAFENVEARPQALEKAFCQHIGLPFCPSLDDFSGKQASETFVHALKKHHESMMTNPPPSAKKALQALSQCHVMLKQT</sequence>
<accession>A0A1T0CB60</accession>
<keyword evidence="3" id="KW-1185">Reference proteome</keyword>
<organism evidence="2 3">
    <name type="scientific">Lwoffella lincolnii</name>
    <dbReference type="NCBI Taxonomy" id="90241"/>
    <lineage>
        <taxon>Bacteria</taxon>
        <taxon>Pseudomonadati</taxon>
        <taxon>Pseudomonadota</taxon>
        <taxon>Gammaproteobacteria</taxon>
        <taxon>Moraxellales</taxon>
        <taxon>Moraxellaceae</taxon>
        <taxon>Lwoffella</taxon>
    </lineage>
</organism>
<protein>
    <recommendedName>
        <fullName evidence="4">Diaminobutyrate-2-oxoglutarate aminotransferase</fullName>
    </recommendedName>
</protein>
<dbReference type="STRING" id="90241.B0682_08385"/>
<reference evidence="2 3" key="1">
    <citation type="submission" date="2017-02" db="EMBL/GenBank/DDBJ databases">
        <title>Draft genome sequence of Moraxella lincolnii CCUG 9405T type strain.</title>
        <authorList>
            <person name="Salva-Serra F."/>
            <person name="Engstrom-Jakobsson H."/>
            <person name="Thorell K."/>
            <person name="Jaen-Luchoro D."/>
            <person name="Gonzales-Siles L."/>
            <person name="Karlsson R."/>
            <person name="Yazdan S."/>
            <person name="Boulund F."/>
            <person name="Johnning A."/>
            <person name="Engstrand L."/>
            <person name="Kristiansson E."/>
            <person name="Moore E."/>
        </authorList>
    </citation>
    <scope>NUCLEOTIDE SEQUENCE [LARGE SCALE GENOMIC DNA]</scope>
    <source>
        <strain evidence="2 3">CCUG 9405</strain>
    </source>
</reference>
<evidence type="ECO:0000313" key="3">
    <source>
        <dbReference type="Proteomes" id="UP000191094"/>
    </source>
</evidence>
<evidence type="ECO:0000256" key="1">
    <source>
        <dbReference type="SAM" id="MobiDB-lite"/>
    </source>
</evidence>
<comment type="caution">
    <text evidence="2">The sequence shown here is derived from an EMBL/GenBank/DDBJ whole genome shotgun (WGS) entry which is preliminary data.</text>
</comment>
<gene>
    <name evidence="2" type="ORF">B0682_08385</name>
</gene>
<name>A0A1T0CB60_9GAMM</name>
<dbReference type="AlphaFoldDB" id="A0A1T0CB60"/>
<feature type="region of interest" description="Disordered" evidence="1">
    <location>
        <begin position="1"/>
        <end position="24"/>
    </location>
</feature>